<sequence length="189" mass="20179">RWVMSTSPKSTLAHVGSWMGGSAGGSSNGSPDGVPSPPTTPLGSKNDAIGDLIYRAAGQVAKLKLNGGGGPGPTKHKGLLGPPRSVEQLYPTAKNPNPSVFQNIYLQQQMVKQQKQGCGCGIVSHKCIKWGVEEQPGEWGQDAWPIQQNPTRIPGQVRGAFCMADLVAVRRRNAYALGQECFASEIWEQ</sequence>
<evidence type="ECO:0000256" key="1">
    <source>
        <dbReference type="SAM" id="MobiDB-lite"/>
    </source>
</evidence>
<proteinExistence type="predicted"/>
<dbReference type="AlphaFoldDB" id="A0AAW2XI87"/>
<protein>
    <submittedName>
        <fullName evidence="2">Uncharacterized protein</fullName>
    </submittedName>
</protein>
<feature type="non-terminal residue" evidence="2">
    <location>
        <position position="1"/>
    </location>
</feature>
<feature type="region of interest" description="Disordered" evidence="1">
    <location>
        <begin position="1"/>
        <end position="46"/>
    </location>
</feature>
<comment type="caution">
    <text evidence="2">The sequence shown here is derived from an EMBL/GenBank/DDBJ whole genome shotgun (WGS) entry which is preliminary data.</text>
</comment>
<evidence type="ECO:0000313" key="2">
    <source>
        <dbReference type="EMBL" id="KAL0452804.1"/>
    </source>
</evidence>
<reference evidence="2" key="2">
    <citation type="journal article" date="2024" name="Plant">
        <title>Genomic evolution and insights into agronomic trait innovations of Sesamum species.</title>
        <authorList>
            <person name="Miao H."/>
            <person name="Wang L."/>
            <person name="Qu L."/>
            <person name="Liu H."/>
            <person name="Sun Y."/>
            <person name="Le M."/>
            <person name="Wang Q."/>
            <person name="Wei S."/>
            <person name="Zheng Y."/>
            <person name="Lin W."/>
            <person name="Duan Y."/>
            <person name="Cao H."/>
            <person name="Xiong S."/>
            <person name="Wang X."/>
            <person name="Wei L."/>
            <person name="Li C."/>
            <person name="Ma Q."/>
            <person name="Ju M."/>
            <person name="Zhao R."/>
            <person name="Li G."/>
            <person name="Mu C."/>
            <person name="Tian Q."/>
            <person name="Mei H."/>
            <person name="Zhang T."/>
            <person name="Gao T."/>
            <person name="Zhang H."/>
        </authorList>
    </citation>
    <scope>NUCLEOTIDE SEQUENCE</scope>
    <source>
        <strain evidence="2">KEN1</strain>
    </source>
</reference>
<name>A0AAW2XI87_9LAMI</name>
<dbReference type="EMBL" id="JACGWN010000004">
    <property type="protein sequence ID" value="KAL0452804.1"/>
    <property type="molecule type" value="Genomic_DNA"/>
</dbReference>
<accession>A0AAW2XI87</accession>
<dbReference type="PANTHER" id="PTHR33356">
    <property type="entry name" value="TIP41-LIKE PROTEIN"/>
    <property type="match status" value="1"/>
</dbReference>
<reference evidence="2" key="1">
    <citation type="submission" date="2020-06" db="EMBL/GenBank/DDBJ databases">
        <authorList>
            <person name="Li T."/>
            <person name="Hu X."/>
            <person name="Zhang T."/>
            <person name="Song X."/>
            <person name="Zhang H."/>
            <person name="Dai N."/>
            <person name="Sheng W."/>
            <person name="Hou X."/>
            <person name="Wei L."/>
        </authorList>
    </citation>
    <scope>NUCLEOTIDE SEQUENCE</scope>
    <source>
        <strain evidence="2">KEN1</strain>
        <tissue evidence="2">Leaf</tissue>
    </source>
</reference>
<gene>
    <name evidence="2" type="ORF">Slati_1258500</name>
</gene>
<feature type="compositionally biased region" description="Polar residues" evidence="1">
    <location>
        <begin position="1"/>
        <end position="10"/>
    </location>
</feature>
<dbReference type="PANTHER" id="PTHR33356:SF17">
    <property type="entry name" value="TPX2 CENTRAL DOMAIN-CONTAINING PROTEIN"/>
    <property type="match status" value="1"/>
</dbReference>
<feature type="compositionally biased region" description="Gly residues" evidence="1">
    <location>
        <begin position="18"/>
        <end position="27"/>
    </location>
</feature>
<organism evidence="2">
    <name type="scientific">Sesamum latifolium</name>
    <dbReference type="NCBI Taxonomy" id="2727402"/>
    <lineage>
        <taxon>Eukaryota</taxon>
        <taxon>Viridiplantae</taxon>
        <taxon>Streptophyta</taxon>
        <taxon>Embryophyta</taxon>
        <taxon>Tracheophyta</taxon>
        <taxon>Spermatophyta</taxon>
        <taxon>Magnoliopsida</taxon>
        <taxon>eudicotyledons</taxon>
        <taxon>Gunneridae</taxon>
        <taxon>Pentapetalae</taxon>
        <taxon>asterids</taxon>
        <taxon>lamiids</taxon>
        <taxon>Lamiales</taxon>
        <taxon>Pedaliaceae</taxon>
        <taxon>Sesamum</taxon>
    </lineage>
</organism>